<keyword evidence="2" id="KW-1185">Reference proteome</keyword>
<dbReference type="Proteomes" id="UP000785679">
    <property type="component" value="Unassembled WGS sequence"/>
</dbReference>
<comment type="caution">
    <text evidence="1">The sequence shown here is derived from an EMBL/GenBank/DDBJ whole genome shotgun (WGS) entry which is preliminary data.</text>
</comment>
<sequence length="829" mass="94758">MRKGKQGITISKDSLSKRLFYLYEGGIQLVYCLSAQFDSIHIQLSQQIQYQTKTSPISRSSQENSSQLYNRQQQSIGMNDQYFPNQATIMHGKENQTQNAEIGATSIKRTSGVSALLKMVKKRFDDQTQAKCEQYNFNFEKQQPNLLNNLDNPLNRQAVEEPKQNQIRISGNQTQVAEEENLENQKVLPDTFRNFPTDCGKIQDLPQECENFSANIEKCLRPVGNQLESPSRSRETSTATCERQETFPRLSFDCYFAEDVQIEKNFVPAAVLISQNQEKDLLQRTELGAEYFQSGSPHPHCLSGLYDWPTKIKLEGQTELIKTYKWFPETRMAPNLREEITLTQQFSSDFDPELHSSNLERVSPQKEQTTPRRSSLLIRLFKRNKVQENDQDICLEKISLECDSQNHSHKQRRPQTKLRKGSIQQTLSKFLSPEKTLRKEASRKMSVLNTPDKERQPILALQHGEEDPQSLINSSICSRQYLNQINQKFNSALPYQSTKLSHSNTALSQSVTQRVIYPRAAQFGHSDILFEDQSLQLKSQPFSQSISDYLDQKVIGSVKEMQKIGGLKQLMFQKQAVTPLFLSLAQEVLSTEPLGQKLTDSPFEVPYHQGISCFPRLLIEEQNNIEGGVSCNTPEFGPRDLQLGSKRKAKGPMKNRTHFLNEHKPKIIEQYSNELQLRQDTNISNRKQNKCSKFINAHKLRCLGNCSKTSQLAGAKRALPFQMMTNCINKKLGRGVSHGQSQLRYEPTQEVQMRDDLLSCEHYTLFNHHQEANNVPMTIAPLGNDNLPMSPQYQISQPQPDSKFKKIPVAHDAALSVILNPEDYANNCQ</sequence>
<gene>
    <name evidence="1" type="ORF">FGO68_gene325</name>
</gene>
<evidence type="ECO:0000313" key="2">
    <source>
        <dbReference type="Proteomes" id="UP000785679"/>
    </source>
</evidence>
<reference evidence="1" key="1">
    <citation type="submission" date="2019-06" db="EMBL/GenBank/DDBJ databases">
        <authorList>
            <person name="Zheng W."/>
        </authorList>
    </citation>
    <scope>NUCLEOTIDE SEQUENCE</scope>
    <source>
        <strain evidence="1">QDHG01</strain>
    </source>
</reference>
<protein>
    <submittedName>
        <fullName evidence="1">Uncharacterized protein</fullName>
    </submittedName>
</protein>
<organism evidence="1 2">
    <name type="scientific">Halteria grandinella</name>
    <dbReference type="NCBI Taxonomy" id="5974"/>
    <lineage>
        <taxon>Eukaryota</taxon>
        <taxon>Sar</taxon>
        <taxon>Alveolata</taxon>
        <taxon>Ciliophora</taxon>
        <taxon>Intramacronucleata</taxon>
        <taxon>Spirotrichea</taxon>
        <taxon>Stichotrichia</taxon>
        <taxon>Sporadotrichida</taxon>
        <taxon>Halteriidae</taxon>
        <taxon>Halteria</taxon>
    </lineage>
</organism>
<dbReference type="EMBL" id="RRYP01002374">
    <property type="protein sequence ID" value="TNV84849.1"/>
    <property type="molecule type" value="Genomic_DNA"/>
</dbReference>
<name>A0A8J8P308_HALGN</name>
<evidence type="ECO:0000313" key="1">
    <source>
        <dbReference type="EMBL" id="TNV84849.1"/>
    </source>
</evidence>
<dbReference type="AlphaFoldDB" id="A0A8J8P308"/>
<proteinExistence type="predicted"/>
<accession>A0A8J8P308</accession>